<name>A0A9W9U6M7_PENBR</name>
<reference evidence="2" key="1">
    <citation type="submission" date="2022-12" db="EMBL/GenBank/DDBJ databases">
        <authorList>
            <person name="Petersen C."/>
        </authorList>
    </citation>
    <scope>NUCLEOTIDE SEQUENCE</scope>
    <source>
        <strain evidence="2">IBT 35673</strain>
    </source>
</reference>
<evidence type="ECO:0000313" key="2">
    <source>
        <dbReference type="EMBL" id="KAJ5322921.1"/>
    </source>
</evidence>
<dbReference type="Proteomes" id="UP001147695">
    <property type="component" value="Unassembled WGS sequence"/>
</dbReference>
<comment type="caution">
    <text evidence="2">The sequence shown here is derived from an EMBL/GenBank/DDBJ whole genome shotgun (WGS) entry which is preliminary data.</text>
</comment>
<evidence type="ECO:0000256" key="1">
    <source>
        <dbReference type="SAM" id="MobiDB-lite"/>
    </source>
</evidence>
<dbReference type="EMBL" id="JAPZBQ010000006">
    <property type="protein sequence ID" value="KAJ5322921.1"/>
    <property type="molecule type" value="Genomic_DNA"/>
</dbReference>
<feature type="region of interest" description="Disordered" evidence="1">
    <location>
        <begin position="43"/>
        <end position="73"/>
    </location>
</feature>
<protein>
    <submittedName>
        <fullName evidence="2">Uncharacterized protein</fullName>
    </submittedName>
</protein>
<reference evidence="2" key="2">
    <citation type="journal article" date="2023" name="IMA Fungus">
        <title>Comparative genomic study of the Penicillium genus elucidates a diverse pangenome and 15 lateral gene transfer events.</title>
        <authorList>
            <person name="Petersen C."/>
            <person name="Sorensen T."/>
            <person name="Nielsen M.R."/>
            <person name="Sondergaard T.E."/>
            <person name="Sorensen J.L."/>
            <person name="Fitzpatrick D.A."/>
            <person name="Frisvad J.C."/>
            <person name="Nielsen K.L."/>
        </authorList>
    </citation>
    <scope>NUCLEOTIDE SEQUENCE</scope>
    <source>
        <strain evidence="2">IBT 35673</strain>
    </source>
</reference>
<evidence type="ECO:0000313" key="3">
    <source>
        <dbReference type="Proteomes" id="UP001147695"/>
    </source>
</evidence>
<feature type="compositionally biased region" description="Low complexity" evidence="1">
    <location>
        <begin position="43"/>
        <end position="68"/>
    </location>
</feature>
<accession>A0A9W9U6M7</accession>
<gene>
    <name evidence="2" type="ORF">N7452_011210</name>
</gene>
<proteinExistence type="predicted"/>
<organism evidence="2 3">
    <name type="scientific">Penicillium brevicompactum</name>
    <dbReference type="NCBI Taxonomy" id="5074"/>
    <lineage>
        <taxon>Eukaryota</taxon>
        <taxon>Fungi</taxon>
        <taxon>Dikarya</taxon>
        <taxon>Ascomycota</taxon>
        <taxon>Pezizomycotina</taxon>
        <taxon>Eurotiomycetes</taxon>
        <taxon>Eurotiomycetidae</taxon>
        <taxon>Eurotiales</taxon>
        <taxon>Aspergillaceae</taxon>
        <taxon>Penicillium</taxon>
    </lineage>
</organism>
<dbReference type="AlphaFoldDB" id="A0A9W9U6M7"/>
<sequence>MLSQLINSRSQVPNLVRFLHDIKMQLKLATILLASMASAKLTTSPSPSPSSSIAVSSTASPSSSATPSINPDDYDCVYRGLGCDWKKTEYGYGDDHCGSTSFKAGQKLSDGSLILAVSKDGSGDCASQASAKCCQVLADAPCKRGEKYLECSKP</sequence>